<reference evidence="8" key="1">
    <citation type="journal article" date="2019" name="Int. J. Syst. Evol. Microbiol.">
        <title>The Global Catalogue of Microorganisms (GCM) 10K type strain sequencing project: providing services to taxonomists for standard genome sequencing and annotation.</title>
        <authorList>
            <consortium name="The Broad Institute Genomics Platform"/>
            <consortium name="The Broad Institute Genome Sequencing Center for Infectious Disease"/>
            <person name="Wu L."/>
            <person name="Ma J."/>
        </authorList>
    </citation>
    <scope>NUCLEOTIDE SEQUENCE [LARGE SCALE GENOMIC DNA]</scope>
    <source>
        <strain evidence="8">CCUG 62974</strain>
    </source>
</reference>
<evidence type="ECO:0000256" key="2">
    <source>
        <dbReference type="ARBA" id="ARBA00022603"/>
    </source>
</evidence>
<evidence type="ECO:0000256" key="5">
    <source>
        <dbReference type="ARBA" id="ARBA00022747"/>
    </source>
</evidence>
<dbReference type="Proteomes" id="UP001597024">
    <property type="component" value="Unassembled WGS sequence"/>
</dbReference>
<sequence>MRDRRMVDLFAGPGGLDVAARRLGIPAIGIEWDVNACETRRKAALQTMRGDVRLFEPSRFKEATILAGGPPCQTYTVAGNGAGRRALDTVLSFAKRMAGGEDVTSDLRMLADERTGLVLEPLRWALMALQAGHPYEAVLLEQVPAVLPVWKAVGEILEEKGYSVACGVLRTEEYGVPQTRRRAILIARLVGKAVLPTPTHRPYRKGVSRSKGDPKLSPWVAMDDVIERPEPFVVVSNYGTGGDPKARGRRYSTEPAATVTGKVSRNRVVSLDGAELNRFTHAEAGRLQTFPIDFPWAGRDVAQQIGNAVPPRLAIHALAAALDIGGDVLDEALSETATWRETLWRESKAVSAVESRHLLGVTA</sequence>
<dbReference type="Gene3D" id="3.90.120.10">
    <property type="entry name" value="DNA Methylase, subunit A, domain 2"/>
    <property type="match status" value="1"/>
</dbReference>
<evidence type="ECO:0000256" key="3">
    <source>
        <dbReference type="ARBA" id="ARBA00022679"/>
    </source>
</evidence>
<evidence type="ECO:0000256" key="4">
    <source>
        <dbReference type="ARBA" id="ARBA00022691"/>
    </source>
</evidence>
<keyword evidence="4 6" id="KW-0949">S-adenosyl-L-methionine</keyword>
<keyword evidence="2 6" id="KW-0489">Methyltransferase</keyword>
<dbReference type="GO" id="GO:0032259">
    <property type="term" value="P:methylation"/>
    <property type="evidence" value="ECO:0007669"/>
    <property type="project" value="UniProtKB-KW"/>
</dbReference>
<dbReference type="PRINTS" id="PR00105">
    <property type="entry name" value="C5METTRFRASE"/>
</dbReference>
<dbReference type="PANTHER" id="PTHR10629">
    <property type="entry name" value="CYTOSINE-SPECIFIC METHYLTRANSFERASE"/>
    <property type="match status" value="1"/>
</dbReference>
<evidence type="ECO:0000256" key="1">
    <source>
        <dbReference type="ARBA" id="ARBA00011975"/>
    </source>
</evidence>
<keyword evidence="8" id="KW-1185">Reference proteome</keyword>
<evidence type="ECO:0000256" key="6">
    <source>
        <dbReference type="PROSITE-ProRule" id="PRU01016"/>
    </source>
</evidence>
<comment type="similarity">
    <text evidence="6">Belongs to the class I-like SAM-binding methyltransferase superfamily. C5-methyltransferase family.</text>
</comment>
<dbReference type="InterPro" id="IPR050390">
    <property type="entry name" value="C5-Methyltransferase"/>
</dbReference>
<proteinExistence type="inferred from homology"/>
<keyword evidence="5" id="KW-0680">Restriction system</keyword>
<accession>A0ABW3DKF9</accession>
<dbReference type="GO" id="GO:0003886">
    <property type="term" value="F:DNA (cytosine-5-)-methyltransferase activity"/>
    <property type="evidence" value="ECO:0007669"/>
    <property type="project" value="UniProtKB-EC"/>
</dbReference>
<dbReference type="PANTHER" id="PTHR10629:SF52">
    <property type="entry name" value="DNA (CYTOSINE-5)-METHYLTRANSFERASE 1"/>
    <property type="match status" value="1"/>
</dbReference>
<dbReference type="Gene3D" id="3.40.50.150">
    <property type="entry name" value="Vaccinia Virus protein VP39"/>
    <property type="match status" value="1"/>
</dbReference>
<dbReference type="SUPFAM" id="SSF53335">
    <property type="entry name" value="S-adenosyl-L-methionine-dependent methyltransferases"/>
    <property type="match status" value="1"/>
</dbReference>
<dbReference type="InterPro" id="IPR001525">
    <property type="entry name" value="C5_MeTfrase"/>
</dbReference>
<dbReference type="PROSITE" id="PS51679">
    <property type="entry name" value="SAM_MT_C5"/>
    <property type="match status" value="1"/>
</dbReference>
<dbReference type="InterPro" id="IPR029063">
    <property type="entry name" value="SAM-dependent_MTases_sf"/>
</dbReference>
<protein>
    <recommendedName>
        <fullName evidence="1">DNA (cytosine-5-)-methyltransferase</fullName>
        <ecNumber evidence="1">2.1.1.37</ecNumber>
    </recommendedName>
</protein>
<evidence type="ECO:0000313" key="8">
    <source>
        <dbReference type="Proteomes" id="UP001597024"/>
    </source>
</evidence>
<comment type="caution">
    <text evidence="7">The sequence shown here is derived from an EMBL/GenBank/DDBJ whole genome shotgun (WGS) entry which is preliminary data.</text>
</comment>
<organism evidence="7 8">
    <name type="scientific">Streptosporangium algeriense</name>
    <dbReference type="NCBI Taxonomy" id="1682748"/>
    <lineage>
        <taxon>Bacteria</taxon>
        <taxon>Bacillati</taxon>
        <taxon>Actinomycetota</taxon>
        <taxon>Actinomycetes</taxon>
        <taxon>Streptosporangiales</taxon>
        <taxon>Streptosporangiaceae</taxon>
        <taxon>Streptosporangium</taxon>
    </lineage>
</organism>
<keyword evidence="3 6" id="KW-0808">Transferase</keyword>
<dbReference type="EC" id="2.1.1.37" evidence="1"/>
<dbReference type="EMBL" id="JBHTHX010000004">
    <property type="protein sequence ID" value="MFD0883058.1"/>
    <property type="molecule type" value="Genomic_DNA"/>
</dbReference>
<dbReference type="Pfam" id="PF00145">
    <property type="entry name" value="DNA_methylase"/>
    <property type="match status" value="3"/>
</dbReference>
<feature type="active site" evidence="6">
    <location>
        <position position="72"/>
    </location>
</feature>
<evidence type="ECO:0000313" key="7">
    <source>
        <dbReference type="EMBL" id="MFD0883058.1"/>
    </source>
</evidence>
<gene>
    <name evidence="7" type="ORF">ACFQ08_00550</name>
</gene>
<name>A0ABW3DKF9_9ACTN</name>